<dbReference type="InterPro" id="IPR007498">
    <property type="entry name" value="PqiA-like"/>
</dbReference>
<feature type="transmembrane region" description="Helical" evidence="2">
    <location>
        <begin position="170"/>
        <end position="188"/>
    </location>
</feature>
<keyword evidence="2" id="KW-0472">Membrane</keyword>
<evidence type="ECO:0000313" key="4">
    <source>
        <dbReference type="Proteomes" id="UP000295722"/>
    </source>
</evidence>
<feature type="compositionally biased region" description="Gly residues" evidence="1">
    <location>
        <begin position="210"/>
        <end position="238"/>
    </location>
</feature>
<protein>
    <submittedName>
        <fullName evidence="3">Paraquat-inducible protein A</fullName>
    </submittedName>
</protein>
<feature type="transmembrane region" description="Helical" evidence="2">
    <location>
        <begin position="47"/>
        <end position="65"/>
    </location>
</feature>
<dbReference type="Proteomes" id="UP000295722">
    <property type="component" value="Unassembled WGS sequence"/>
</dbReference>
<feature type="region of interest" description="Disordered" evidence="1">
    <location>
        <begin position="208"/>
        <end position="343"/>
    </location>
</feature>
<keyword evidence="4" id="KW-1185">Reference proteome</keyword>
<dbReference type="EMBL" id="SMRP01000008">
    <property type="protein sequence ID" value="TDG22448.1"/>
    <property type="molecule type" value="Genomic_DNA"/>
</dbReference>
<reference evidence="3 4" key="1">
    <citation type="submission" date="2019-03" db="EMBL/GenBank/DDBJ databases">
        <title>Paraburkholderia sp. 4M-K11, isolated from subtropical forest soil.</title>
        <authorList>
            <person name="Gao Z.-H."/>
            <person name="Qiu L.-H."/>
        </authorList>
    </citation>
    <scope>NUCLEOTIDE SEQUENCE [LARGE SCALE GENOMIC DNA]</scope>
    <source>
        <strain evidence="3 4">4M-K11</strain>
    </source>
</reference>
<proteinExistence type="predicted"/>
<sequence length="343" mass="35420">MAQDNLIACHECDALYHKPRLLGRQSARCTRCGATLYNSASSQLDRICAITIAALVTFVIAQSFPIIELDANGIISQSSLFGALIVLWNEGMEIVAVMVFFATILCPLTELVALLYVLLPIRRGYIPPGFNLVLRTIQFVRPWGMLEVFMLGVLITIVKMVSLARVIPETALFAFGALTLMITVVLTFDARTLWDVADALRESARAARRGGAGPAGSVTGSGGPGGPGGLDGSGGPHGVSGSAAHGLTRDVSDMSGTGLPGATSSHGGLDIDPVGALDPGVPAVLAEDVREASDAAGGADPASREDAPRPPDAIGPLASPEILDPAAPKQHGGSANAPGWTPQ</sequence>
<dbReference type="Pfam" id="PF04403">
    <property type="entry name" value="PqiA"/>
    <property type="match status" value="1"/>
</dbReference>
<accession>A0A4R5M890</accession>
<keyword evidence="2" id="KW-0812">Transmembrane</keyword>
<feature type="transmembrane region" description="Helical" evidence="2">
    <location>
        <begin position="95"/>
        <end position="119"/>
    </location>
</feature>
<organism evidence="3 4">
    <name type="scientific">Paraburkholderia silviterrae</name>
    <dbReference type="NCBI Taxonomy" id="2528715"/>
    <lineage>
        <taxon>Bacteria</taxon>
        <taxon>Pseudomonadati</taxon>
        <taxon>Pseudomonadota</taxon>
        <taxon>Betaproteobacteria</taxon>
        <taxon>Burkholderiales</taxon>
        <taxon>Burkholderiaceae</taxon>
        <taxon>Paraburkholderia</taxon>
    </lineage>
</organism>
<evidence type="ECO:0000256" key="1">
    <source>
        <dbReference type="SAM" id="MobiDB-lite"/>
    </source>
</evidence>
<dbReference type="OrthoDB" id="9807787at2"/>
<comment type="caution">
    <text evidence="3">The sequence shown here is derived from an EMBL/GenBank/DDBJ whole genome shotgun (WGS) entry which is preliminary data.</text>
</comment>
<dbReference type="AlphaFoldDB" id="A0A4R5M890"/>
<gene>
    <name evidence="3" type="ORF">EYW47_18455</name>
</gene>
<feature type="transmembrane region" description="Helical" evidence="2">
    <location>
        <begin position="139"/>
        <end position="158"/>
    </location>
</feature>
<keyword evidence="2" id="KW-1133">Transmembrane helix</keyword>
<name>A0A4R5M890_9BURK</name>
<evidence type="ECO:0000313" key="3">
    <source>
        <dbReference type="EMBL" id="TDG22448.1"/>
    </source>
</evidence>
<evidence type="ECO:0000256" key="2">
    <source>
        <dbReference type="SAM" id="Phobius"/>
    </source>
</evidence>